<feature type="transmembrane region" description="Helical" evidence="1">
    <location>
        <begin position="125"/>
        <end position="145"/>
    </location>
</feature>
<keyword evidence="1" id="KW-1133">Transmembrane helix</keyword>
<keyword evidence="1" id="KW-0812">Transmembrane</keyword>
<evidence type="ECO:0000313" key="3">
    <source>
        <dbReference type="EMBL" id="MCX5567808.1"/>
    </source>
</evidence>
<dbReference type="SUPFAM" id="SSF103481">
    <property type="entry name" value="Multidrug resistance efflux transporter EmrE"/>
    <property type="match status" value="2"/>
</dbReference>
<feature type="transmembrane region" description="Helical" evidence="1">
    <location>
        <begin position="188"/>
        <end position="206"/>
    </location>
</feature>
<dbReference type="Proteomes" id="UP001144805">
    <property type="component" value="Unassembled WGS sequence"/>
</dbReference>
<evidence type="ECO:0000259" key="2">
    <source>
        <dbReference type="Pfam" id="PF00892"/>
    </source>
</evidence>
<feature type="domain" description="EamA" evidence="2">
    <location>
        <begin position="19"/>
        <end position="144"/>
    </location>
</feature>
<evidence type="ECO:0000313" key="4">
    <source>
        <dbReference type="Proteomes" id="UP001144805"/>
    </source>
</evidence>
<protein>
    <submittedName>
        <fullName evidence="3">EamA family transporter</fullName>
    </submittedName>
</protein>
<feature type="transmembrane region" description="Helical" evidence="1">
    <location>
        <begin position="102"/>
        <end position="118"/>
    </location>
</feature>
<gene>
    <name evidence="3" type="ORF">OSH07_01235</name>
</gene>
<feature type="transmembrane region" description="Helical" evidence="1">
    <location>
        <begin position="69"/>
        <end position="90"/>
    </location>
</feature>
<feature type="transmembrane region" description="Helical" evidence="1">
    <location>
        <begin position="272"/>
        <end position="291"/>
    </location>
</feature>
<name>A0A9X3E149_9HYPH</name>
<accession>A0A9X3E149</accession>
<dbReference type="EMBL" id="JAPKNK010000001">
    <property type="protein sequence ID" value="MCX5567808.1"/>
    <property type="molecule type" value="Genomic_DNA"/>
</dbReference>
<sequence>MNRESGSATAVGAAAIGLWACLAALTGASKSVPTFEALGLTFAIAAVAALAGFLAMRGPAGVRAGLRQWPLRAWVLTTVAIFAYHALYFAALRLAPPAQASLINYLWPLLIVLFSGLIPGGSTRLGLPQVAGAVLGFAATLLLVGGPGPVEASGTAMAGYLAALVCAFTWSLYSVLNNRINAPGSEPMIVVCALVAVLAGLCHLAIGETFVLPDTGATLSLLALGIGPIGAAFVAWDHATKHGRLALLGAMSYAAPPLSTLILVLTGQAEPSLTLLAATLLVVAGAGLAAFGSKWLQRRGQPA</sequence>
<dbReference type="RefSeq" id="WP_266336785.1">
    <property type="nucleotide sequence ID" value="NZ_JAPKNK010000001.1"/>
</dbReference>
<proteinExistence type="predicted"/>
<dbReference type="GO" id="GO:0016020">
    <property type="term" value="C:membrane"/>
    <property type="evidence" value="ECO:0007669"/>
    <property type="project" value="InterPro"/>
</dbReference>
<dbReference type="PANTHER" id="PTHR22911">
    <property type="entry name" value="ACYL-MALONYL CONDENSING ENZYME-RELATED"/>
    <property type="match status" value="1"/>
</dbReference>
<evidence type="ECO:0000256" key="1">
    <source>
        <dbReference type="SAM" id="Phobius"/>
    </source>
</evidence>
<keyword evidence="1" id="KW-0472">Membrane</keyword>
<reference evidence="3" key="1">
    <citation type="submission" date="2022-11" db="EMBL/GenBank/DDBJ databases">
        <title>Biodiversity and phylogenetic relationships of bacteria.</title>
        <authorList>
            <person name="Machado R.A.R."/>
            <person name="Bhat A."/>
            <person name="Loulou A."/>
            <person name="Kallel S."/>
        </authorList>
    </citation>
    <scope>NUCLEOTIDE SEQUENCE</scope>
    <source>
        <strain evidence="3">K-TC2</strain>
    </source>
</reference>
<keyword evidence="4" id="KW-1185">Reference proteome</keyword>
<feature type="transmembrane region" description="Helical" evidence="1">
    <location>
        <begin position="218"/>
        <end position="236"/>
    </location>
</feature>
<comment type="caution">
    <text evidence="3">The sequence shown here is derived from an EMBL/GenBank/DDBJ whole genome shotgun (WGS) entry which is preliminary data.</text>
</comment>
<feature type="transmembrane region" description="Helical" evidence="1">
    <location>
        <begin position="157"/>
        <end position="176"/>
    </location>
</feature>
<feature type="transmembrane region" description="Helical" evidence="1">
    <location>
        <begin position="38"/>
        <end position="57"/>
    </location>
</feature>
<dbReference type="InterPro" id="IPR000620">
    <property type="entry name" value="EamA_dom"/>
</dbReference>
<dbReference type="InterPro" id="IPR037185">
    <property type="entry name" value="EmrE-like"/>
</dbReference>
<dbReference type="AlphaFoldDB" id="A0A9X3E149"/>
<feature type="transmembrane region" description="Helical" evidence="1">
    <location>
        <begin position="245"/>
        <end position="266"/>
    </location>
</feature>
<organism evidence="3 4">
    <name type="scientific">Kaistia nematophila</name>
    <dbReference type="NCBI Taxonomy" id="2994654"/>
    <lineage>
        <taxon>Bacteria</taxon>
        <taxon>Pseudomonadati</taxon>
        <taxon>Pseudomonadota</taxon>
        <taxon>Alphaproteobacteria</taxon>
        <taxon>Hyphomicrobiales</taxon>
        <taxon>Kaistiaceae</taxon>
        <taxon>Kaistia</taxon>
    </lineage>
</organism>
<dbReference type="Pfam" id="PF00892">
    <property type="entry name" value="EamA"/>
    <property type="match status" value="1"/>
</dbReference>
<dbReference type="PANTHER" id="PTHR22911:SF76">
    <property type="entry name" value="EAMA DOMAIN-CONTAINING PROTEIN"/>
    <property type="match status" value="1"/>
</dbReference>